<dbReference type="PANTHER" id="PTHR42912:SF95">
    <property type="entry name" value="METHYLTRANSFERASE TYPE 11 DOMAIN-CONTAINING PROTEIN"/>
    <property type="match status" value="1"/>
</dbReference>
<reference evidence="3 4" key="1">
    <citation type="submission" date="2017-11" db="EMBL/GenBank/DDBJ databases">
        <title>Genomic Encyclopedia of Archaeal and Bacterial Type Strains, Phase II (KMG-II): From Individual Species to Whole Genera.</title>
        <authorList>
            <person name="Goeker M."/>
        </authorList>
    </citation>
    <scope>NUCLEOTIDE SEQUENCE [LARGE SCALE GENOMIC DNA]</scope>
    <source>
        <strain evidence="3 4">DSM 27763</strain>
    </source>
</reference>
<dbReference type="InterPro" id="IPR029063">
    <property type="entry name" value="SAM-dependent_MTases_sf"/>
</dbReference>
<comment type="caution">
    <text evidence="3">The sequence shown here is derived from an EMBL/GenBank/DDBJ whole genome shotgun (WGS) entry which is preliminary data.</text>
</comment>
<sequence>MDGPGNLEGAFDSHGTQPGESLAYSPRTVRWLVGDRPLRVLELGAGDGAMTTALTEQDHDVVAVDVAADALDRLSRRVDVTVVRAAAERLPFSAGSFDVVLAAQAFHQFDAARALPEIARVLRTGGRLGLVWHVRDESVPWARRLSALIGSDADDLADVAERLPLSGLFSLPEQSDHGVWHRLDLDGLLTLVRTRPQVASLDPGARERVLSSVRTLYDSYASGHNGLRMRYATRCFSAEVHKDALPPERPTSEGDLAFRL</sequence>
<dbReference type="GO" id="GO:0032259">
    <property type="term" value="P:methylation"/>
    <property type="evidence" value="ECO:0007669"/>
    <property type="project" value="UniProtKB-KW"/>
</dbReference>
<dbReference type="Gene3D" id="3.40.50.150">
    <property type="entry name" value="Vaccinia Virus protein VP39"/>
    <property type="match status" value="1"/>
</dbReference>
<evidence type="ECO:0000313" key="4">
    <source>
        <dbReference type="Proteomes" id="UP000230842"/>
    </source>
</evidence>
<evidence type="ECO:0000259" key="2">
    <source>
        <dbReference type="Pfam" id="PF08241"/>
    </source>
</evidence>
<dbReference type="RefSeq" id="WP_100414653.1">
    <property type="nucleotide sequence ID" value="NZ_PGEZ01000001.1"/>
</dbReference>
<dbReference type="CDD" id="cd02440">
    <property type="entry name" value="AdoMet_MTases"/>
    <property type="match status" value="1"/>
</dbReference>
<evidence type="ECO:0000313" key="3">
    <source>
        <dbReference type="EMBL" id="PJJ57379.1"/>
    </source>
</evidence>
<dbReference type="EMBL" id="PGEZ01000001">
    <property type="protein sequence ID" value="PJJ57379.1"/>
    <property type="molecule type" value="Genomic_DNA"/>
</dbReference>
<keyword evidence="4" id="KW-1185">Reference proteome</keyword>
<organism evidence="3 4">
    <name type="scientific">Mumia flava</name>
    <dbReference type="NCBI Taxonomy" id="1348852"/>
    <lineage>
        <taxon>Bacteria</taxon>
        <taxon>Bacillati</taxon>
        <taxon>Actinomycetota</taxon>
        <taxon>Actinomycetes</taxon>
        <taxon>Propionibacteriales</taxon>
        <taxon>Nocardioidaceae</taxon>
        <taxon>Mumia</taxon>
    </lineage>
</organism>
<proteinExistence type="predicted"/>
<evidence type="ECO:0000256" key="1">
    <source>
        <dbReference type="SAM" id="MobiDB-lite"/>
    </source>
</evidence>
<keyword evidence="3" id="KW-0489">Methyltransferase</keyword>
<dbReference type="InterPro" id="IPR050508">
    <property type="entry name" value="Methyltransf_Superfamily"/>
</dbReference>
<dbReference type="Pfam" id="PF08241">
    <property type="entry name" value="Methyltransf_11"/>
    <property type="match status" value="1"/>
</dbReference>
<dbReference type="Proteomes" id="UP000230842">
    <property type="component" value="Unassembled WGS sequence"/>
</dbReference>
<gene>
    <name evidence="3" type="ORF">CLV56_1607</name>
</gene>
<dbReference type="PANTHER" id="PTHR42912">
    <property type="entry name" value="METHYLTRANSFERASE"/>
    <property type="match status" value="1"/>
</dbReference>
<feature type="region of interest" description="Disordered" evidence="1">
    <location>
        <begin position="1"/>
        <end position="22"/>
    </location>
</feature>
<dbReference type="AlphaFoldDB" id="A0A2M9BHF8"/>
<dbReference type="OrthoDB" id="9797252at2"/>
<accession>A0A2M9BHF8</accession>
<dbReference type="InterPro" id="IPR013216">
    <property type="entry name" value="Methyltransf_11"/>
</dbReference>
<dbReference type="SUPFAM" id="SSF53335">
    <property type="entry name" value="S-adenosyl-L-methionine-dependent methyltransferases"/>
    <property type="match status" value="1"/>
</dbReference>
<dbReference type="GO" id="GO:0008757">
    <property type="term" value="F:S-adenosylmethionine-dependent methyltransferase activity"/>
    <property type="evidence" value="ECO:0007669"/>
    <property type="project" value="InterPro"/>
</dbReference>
<name>A0A2M9BHF8_9ACTN</name>
<feature type="domain" description="Methyltransferase type 11" evidence="2">
    <location>
        <begin position="41"/>
        <end position="128"/>
    </location>
</feature>
<protein>
    <submittedName>
        <fullName evidence="3">Methyltransferase family protein</fullName>
    </submittedName>
</protein>
<keyword evidence="3" id="KW-0808">Transferase</keyword>